<organism evidence="2">
    <name type="scientific">Siphoviridae sp. ctHNH2</name>
    <dbReference type="NCBI Taxonomy" id="2827273"/>
    <lineage>
        <taxon>Viruses</taxon>
        <taxon>Duplodnaviria</taxon>
        <taxon>Heunggongvirae</taxon>
        <taxon>Uroviricota</taxon>
        <taxon>Caudoviricetes</taxon>
    </lineage>
</organism>
<evidence type="ECO:0000313" key="2">
    <source>
        <dbReference type="EMBL" id="DAE28016.1"/>
    </source>
</evidence>
<dbReference type="EMBL" id="BK015848">
    <property type="protein sequence ID" value="DAE28016.1"/>
    <property type="molecule type" value="Genomic_DNA"/>
</dbReference>
<accession>A0A8S5R9G6</accession>
<evidence type="ECO:0000256" key="1">
    <source>
        <dbReference type="SAM" id="MobiDB-lite"/>
    </source>
</evidence>
<protein>
    <submittedName>
        <fullName evidence="2">Uncharacterized protein</fullName>
    </submittedName>
</protein>
<proteinExistence type="predicted"/>
<reference evidence="2" key="1">
    <citation type="journal article" date="2021" name="Proc. Natl. Acad. Sci. U.S.A.">
        <title>A Catalog of Tens of Thousands of Viruses from Human Metagenomes Reveals Hidden Associations with Chronic Diseases.</title>
        <authorList>
            <person name="Tisza M.J."/>
            <person name="Buck C.B."/>
        </authorList>
    </citation>
    <scope>NUCLEOTIDE SEQUENCE</scope>
    <source>
        <strain evidence="2">CtHNH2</strain>
    </source>
</reference>
<sequence length="30" mass="3111">MRISPDCSRRGADPCHGQGAGIFGAKMPPP</sequence>
<name>A0A8S5R9G6_9CAUD</name>
<feature type="region of interest" description="Disordered" evidence="1">
    <location>
        <begin position="1"/>
        <end position="30"/>
    </location>
</feature>